<feature type="transmembrane region" description="Helical" evidence="1">
    <location>
        <begin position="444"/>
        <end position="466"/>
    </location>
</feature>
<feature type="transmembrane region" description="Helical" evidence="1">
    <location>
        <begin position="299"/>
        <end position="319"/>
    </location>
</feature>
<feature type="transmembrane region" description="Helical" evidence="1">
    <location>
        <begin position="21"/>
        <end position="42"/>
    </location>
</feature>
<dbReference type="Proteomes" id="UP000287533">
    <property type="component" value="Unassembled WGS sequence"/>
</dbReference>
<name>A0A430FH42_9BIFI</name>
<dbReference type="Pfam" id="PF13347">
    <property type="entry name" value="MFS_2"/>
    <property type="match status" value="1"/>
</dbReference>
<feature type="transmembrane region" description="Helical" evidence="1">
    <location>
        <begin position="193"/>
        <end position="211"/>
    </location>
</feature>
<dbReference type="GO" id="GO:0015293">
    <property type="term" value="F:symporter activity"/>
    <property type="evidence" value="ECO:0007669"/>
    <property type="project" value="InterPro"/>
</dbReference>
<comment type="caution">
    <text evidence="2">The sequence shown here is derived from an EMBL/GenBank/DDBJ whole genome shotgun (WGS) entry which is preliminary data.</text>
</comment>
<evidence type="ECO:0000313" key="2">
    <source>
        <dbReference type="EMBL" id="RSX52193.1"/>
    </source>
</evidence>
<feature type="transmembrane region" description="Helical" evidence="1">
    <location>
        <begin position="161"/>
        <end position="181"/>
    </location>
</feature>
<dbReference type="Gene3D" id="1.20.1250.20">
    <property type="entry name" value="MFS general substrate transporter like domains"/>
    <property type="match status" value="1"/>
</dbReference>
<feature type="transmembrane region" description="Helical" evidence="1">
    <location>
        <begin position="95"/>
        <end position="113"/>
    </location>
</feature>
<dbReference type="InterPro" id="IPR036259">
    <property type="entry name" value="MFS_trans_sf"/>
</dbReference>
<dbReference type="EMBL" id="QXGL01000005">
    <property type="protein sequence ID" value="RSX52193.1"/>
    <property type="molecule type" value="Genomic_DNA"/>
</dbReference>
<organism evidence="2 3">
    <name type="scientific">Bifidobacterium goeldii</name>
    <dbReference type="NCBI Taxonomy" id="2306975"/>
    <lineage>
        <taxon>Bacteria</taxon>
        <taxon>Bacillati</taxon>
        <taxon>Actinomycetota</taxon>
        <taxon>Actinomycetes</taxon>
        <taxon>Bifidobacteriales</taxon>
        <taxon>Bifidobacteriaceae</taxon>
        <taxon>Bifidobacterium</taxon>
    </lineage>
</organism>
<accession>A0A430FH42</accession>
<evidence type="ECO:0000256" key="1">
    <source>
        <dbReference type="SAM" id="Phobius"/>
    </source>
</evidence>
<protein>
    <submittedName>
        <fullName evidence="2">Oligogalacturonide transporter</fullName>
    </submittedName>
</protein>
<feature type="transmembrane region" description="Helical" evidence="1">
    <location>
        <begin position="359"/>
        <end position="377"/>
    </location>
</feature>
<dbReference type="SUPFAM" id="SSF103473">
    <property type="entry name" value="MFS general substrate transporter"/>
    <property type="match status" value="1"/>
</dbReference>
<dbReference type="AlphaFoldDB" id="A0A430FH42"/>
<feature type="transmembrane region" description="Helical" evidence="1">
    <location>
        <begin position="331"/>
        <end position="353"/>
    </location>
</feature>
<reference evidence="2 3" key="1">
    <citation type="submission" date="2018-09" db="EMBL/GenBank/DDBJ databases">
        <title>Characterization of the phylogenetic diversity of five novel species belonging to the genus Bifidobacterium.</title>
        <authorList>
            <person name="Lugli G.A."/>
            <person name="Duranti S."/>
            <person name="Milani C."/>
        </authorList>
    </citation>
    <scope>NUCLEOTIDE SEQUENCE [LARGE SCALE GENOMIC DNA]</scope>
    <source>
        <strain evidence="2 3">2034B</strain>
    </source>
</reference>
<dbReference type="GO" id="GO:0005886">
    <property type="term" value="C:plasma membrane"/>
    <property type="evidence" value="ECO:0007669"/>
    <property type="project" value="TreeGrafter"/>
</dbReference>
<dbReference type="GO" id="GO:0008643">
    <property type="term" value="P:carbohydrate transport"/>
    <property type="evidence" value="ECO:0007669"/>
    <property type="project" value="InterPro"/>
</dbReference>
<dbReference type="InterPro" id="IPR039672">
    <property type="entry name" value="MFS_2"/>
</dbReference>
<keyword evidence="1" id="KW-1133">Transmembrane helix</keyword>
<dbReference type="PANTHER" id="PTHR11328:SF24">
    <property type="entry name" value="MAJOR FACILITATOR SUPERFAMILY (MFS) PROFILE DOMAIN-CONTAINING PROTEIN"/>
    <property type="match status" value="1"/>
</dbReference>
<keyword evidence="1" id="KW-0812">Transmembrane</keyword>
<keyword evidence="3" id="KW-1185">Reference proteome</keyword>
<keyword evidence="1" id="KW-0472">Membrane</keyword>
<dbReference type="PANTHER" id="PTHR11328">
    <property type="entry name" value="MAJOR FACILITATOR SUPERFAMILY DOMAIN-CONTAINING PROTEIN"/>
    <property type="match status" value="1"/>
</dbReference>
<proteinExistence type="predicted"/>
<sequence>MSDSQGANRPLIAKLSWKAKLGYSTFSLSYVMQTMIVTWQMFYFTTFLGVSMAVTAVLIATGKIVASVIGPVWGYISDRMYRNALGRRFGRRRSILIFAIPANFVFYLLLWIPNLPIPVYFFANLLYWAFFAGITTVQYGLPSEMTENPTQRAQLVGVNQIAGAIGGTFLSVLNVYLFTIWGKDNWESYFNMALLYGIIGTAVLMLGFLSIQERPFDESTNVSDADGNGTQGTSGTAGHIGAGKRLVSVVWNFLSVLKVKEFRNYLGLYLSEEMFRTVRGTLNTYFVIFVLLLDPQTVSLATGVNLLFGIACVGFFMWVTAKIGGPRAYRLGGVEVIFVFLAMFALAMTASSIPTGTRAVLYIGLGLFMNFGITGVVNATQYTYTFIPDVDEIITSKRREGQYAAINSTIDDIFSSAETIVIGLVLEATGFVEGAQSQPPQTVFALACLFSFVPIAICIVGIVFTFRLRLNRENHEQLLAEIARLRDGGSMDDVTPETRTLVESLTGMPYEQCWGHNNVINVAHKA</sequence>
<feature type="transmembrane region" description="Helical" evidence="1">
    <location>
        <begin position="119"/>
        <end position="141"/>
    </location>
</feature>
<feature type="transmembrane region" description="Helical" evidence="1">
    <location>
        <begin position="48"/>
        <end position="74"/>
    </location>
</feature>
<gene>
    <name evidence="2" type="ORF">D2E25_1606</name>
</gene>
<evidence type="ECO:0000313" key="3">
    <source>
        <dbReference type="Proteomes" id="UP000287533"/>
    </source>
</evidence>